<evidence type="ECO:0000259" key="3">
    <source>
        <dbReference type="PROSITE" id="PS50006"/>
    </source>
</evidence>
<reference evidence="5 6" key="1">
    <citation type="journal article" date="2006" name="DNA Res.">
        <title>Genome sequence of the cat pathogen, Chlamydophila felis.</title>
        <authorList>
            <person name="Azuma Y."/>
            <person name="Hirakawa H."/>
            <person name="Yamashita A."/>
            <person name="Cai Y."/>
            <person name="Rahman M.A."/>
            <person name="Suzuki H."/>
            <person name="Mitaku S."/>
            <person name="Toh H."/>
            <person name="Goto S."/>
            <person name="Murakami T."/>
            <person name="Sugi K."/>
            <person name="Hayashi H."/>
            <person name="Fukushi H."/>
            <person name="Hattori M."/>
            <person name="Kuhara S."/>
            <person name="Shirai M."/>
        </authorList>
    </citation>
    <scope>NUCLEOTIDE SEQUENCE [LARGE SCALE GENOMIC DNA]</scope>
    <source>
        <strain evidence="5 6">Fe/C-56</strain>
    </source>
</reference>
<feature type="compositionally biased region" description="Basic and acidic residues" evidence="1">
    <location>
        <begin position="282"/>
        <end position="319"/>
    </location>
</feature>
<dbReference type="InterPro" id="IPR012843">
    <property type="entry name" value="YscD"/>
</dbReference>
<feature type="compositionally biased region" description="Acidic residues" evidence="1">
    <location>
        <begin position="320"/>
        <end position="336"/>
    </location>
</feature>
<dbReference type="PROSITE" id="PS50006">
    <property type="entry name" value="FHA_DOMAIN"/>
    <property type="match status" value="1"/>
</dbReference>
<dbReference type="InterPro" id="IPR000253">
    <property type="entry name" value="FHA_dom"/>
</dbReference>
<sequence>MGARLIIDKGPLSGFVLVFEEGTSWSIGKDEATSDIQLEDPKLAGTQVIITKEEDLYYITNLDLAHPVTVNGKEITETTPINHTDVITFGSNQYSFFTDEFDPEDVVYDFDFSSENTINVSPEPADRKKKTEKQSKASQDRATKPSPATQQDSSDASPSDKDKELAEAFLASAKSEQKTSSQKIDIDSLSVAGEKKTESPLGDVKTTATQHATMEENGALPNQNQQPLPDSAPATQDQSKEDGQPKANEPVKEPPAFNQEETTPQVTATDGSQNVEEPQDEEASKEQVANEEKIEENPEEESQKPEKEAKEEGSSKEQDTSEEDSVEKSEEEEDQDSDKVTEEESKEENKKTEKAEVLSPFNVQDLFKFDQGIFPAEIDDIVQKNVSVDLSQPSRFLLKVLAGANIGAEFHLDTGKSYILGSDPASADIVFNDLSVSQRHAKIIVSNDGSVMLEDLGSKNGVIIEGKKIEHSSTLSSNQVVALGTTLFLLIDHLAPADTIVASFAPEDYGLFGRPQDAEEVAEREAQEEEEKRKRATLPTGSFILTLFIGGLAILFGIGTASLFHTKEVVPVENIDFQEDIERVVNAFPTVRYTFNKNNGQLFLIGHVKNSIDKSELLYKMDALSFIKSIDDNVIDDEAVWQEINILLSKKPEFKGVSMHSPEPGEFVITGYLKTEEQAVCLSDYLNVHFNYLSLLENKVIIESQMLKAISGQLLQSGFANIQVAFVNGEVVLTGYVNNGDGEKFRAVVQEISALPGVRLVKNFVVLLPVEEGIINLNLRYPSRYRVTGYSKYGDVSINVVVNGRILTRGDVIDGMTVTSIQPHCIFLEKEGLKYKIEYNK</sequence>
<dbReference type="InterPro" id="IPR056285">
    <property type="entry name" value="CdsD_PD1"/>
</dbReference>
<dbReference type="NCBIfam" id="TIGR02500">
    <property type="entry name" value="type_III_yscD"/>
    <property type="match status" value="1"/>
</dbReference>
<dbReference type="STRING" id="264202.CF0975"/>
<dbReference type="Pfam" id="PF00498">
    <property type="entry name" value="FHA"/>
    <property type="match status" value="1"/>
</dbReference>
<keyword evidence="2" id="KW-1133">Transmembrane helix</keyword>
<dbReference type="KEGG" id="cfe:CF0975"/>
<dbReference type="RefSeq" id="WP_011458520.1">
    <property type="nucleotide sequence ID" value="NC_007899.1"/>
</dbReference>
<dbReference type="InterPro" id="IPR032030">
    <property type="entry name" value="YscD_cytoplasmic_dom"/>
</dbReference>
<feature type="domain" description="FHA" evidence="3">
    <location>
        <begin position="418"/>
        <end position="469"/>
    </location>
</feature>
<dbReference type="eggNOG" id="COG1716">
    <property type="taxonomic scope" value="Bacteria"/>
</dbReference>
<dbReference type="InterPro" id="IPR056283">
    <property type="entry name" value="CdsD_C"/>
</dbReference>
<dbReference type="Pfam" id="PF04972">
    <property type="entry name" value="BON"/>
    <property type="match status" value="1"/>
</dbReference>
<dbReference type="OrthoDB" id="16688at2"/>
<dbReference type="InterPro" id="IPR007055">
    <property type="entry name" value="BON_dom"/>
</dbReference>
<dbReference type="Gene3D" id="2.60.200.20">
    <property type="match status" value="2"/>
</dbReference>
<evidence type="ECO:0000256" key="1">
    <source>
        <dbReference type="SAM" id="MobiDB-lite"/>
    </source>
</evidence>
<protein>
    <submittedName>
        <fullName evidence="5">Adenylate cyclase</fullName>
    </submittedName>
</protein>
<dbReference type="Proteomes" id="UP000001260">
    <property type="component" value="Chromosome"/>
</dbReference>
<evidence type="ECO:0000256" key="2">
    <source>
        <dbReference type="SAM" id="Phobius"/>
    </source>
</evidence>
<keyword evidence="2" id="KW-0472">Membrane</keyword>
<proteinExistence type="predicted"/>
<dbReference type="eggNOG" id="COG5180">
    <property type="taxonomic scope" value="Bacteria"/>
</dbReference>
<feature type="compositionally biased region" description="Polar residues" evidence="1">
    <location>
        <begin position="259"/>
        <end position="276"/>
    </location>
</feature>
<gene>
    <name evidence="5" type="primary">adc</name>
    <name evidence="5" type="ordered locus">CF0975</name>
</gene>
<feature type="transmembrane region" description="Helical" evidence="2">
    <location>
        <begin position="542"/>
        <end position="564"/>
    </location>
</feature>
<dbReference type="InterPro" id="IPR054376">
    <property type="entry name" value="CdsD_PD2"/>
</dbReference>
<feature type="compositionally biased region" description="Basic and acidic residues" evidence="1">
    <location>
        <begin position="337"/>
        <end position="354"/>
    </location>
</feature>
<feature type="domain" description="BON" evidence="4">
    <location>
        <begin position="698"/>
        <end position="769"/>
    </location>
</feature>
<dbReference type="PANTHER" id="PTHR23308">
    <property type="entry name" value="NUCLEAR INHIBITOR OF PROTEIN PHOSPHATASE-1"/>
    <property type="match status" value="1"/>
</dbReference>
<feature type="compositionally biased region" description="Basic and acidic residues" evidence="1">
    <location>
        <begin position="132"/>
        <end position="143"/>
    </location>
</feature>
<keyword evidence="6" id="KW-1185">Reference proteome</keyword>
<dbReference type="AlphaFoldDB" id="Q252P1"/>
<dbReference type="Pfam" id="PF23862">
    <property type="entry name" value="CdsD_C"/>
    <property type="match status" value="1"/>
</dbReference>
<feature type="compositionally biased region" description="Polar residues" evidence="1">
    <location>
        <begin position="220"/>
        <end position="237"/>
    </location>
</feature>
<feature type="compositionally biased region" description="Basic and acidic residues" evidence="1">
    <location>
        <begin position="238"/>
        <end position="252"/>
    </location>
</feature>
<dbReference type="InterPro" id="IPR008984">
    <property type="entry name" value="SMAD_FHA_dom_sf"/>
</dbReference>
<accession>Q252P1</accession>
<dbReference type="HOGENOM" id="CLU_019443_0_0_0"/>
<name>Q252P1_CHLFF</name>
<dbReference type="Pfam" id="PF16697">
    <property type="entry name" value="Yop-YscD_cpl"/>
    <property type="match status" value="1"/>
</dbReference>
<organism evidence="5 6">
    <name type="scientific">Chlamydia felis (strain Fe/C-56)</name>
    <name type="common">Chlamydophila felis</name>
    <dbReference type="NCBI Taxonomy" id="264202"/>
    <lineage>
        <taxon>Bacteria</taxon>
        <taxon>Pseudomonadati</taxon>
        <taxon>Chlamydiota</taxon>
        <taxon>Chlamydiia</taxon>
        <taxon>Chlamydiales</taxon>
        <taxon>Chlamydiaceae</taxon>
        <taxon>Chlamydia/Chlamydophila group</taxon>
        <taxon>Chlamydia</taxon>
    </lineage>
</organism>
<dbReference type="Pfam" id="PF22598">
    <property type="entry name" value="CdsD_PD2"/>
    <property type="match status" value="1"/>
</dbReference>
<dbReference type="CDD" id="cd00060">
    <property type="entry name" value="FHA"/>
    <property type="match status" value="1"/>
</dbReference>
<dbReference type="EMBL" id="AP006861">
    <property type="protein sequence ID" value="BAE81747.1"/>
    <property type="molecule type" value="Genomic_DNA"/>
</dbReference>
<keyword evidence="2" id="KW-0812">Transmembrane</keyword>
<dbReference type="Pfam" id="PF23863">
    <property type="entry name" value="CdsD_PD1"/>
    <property type="match status" value="1"/>
</dbReference>
<evidence type="ECO:0000313" key="5">
    <source>
        <dbReference type="EMBL" id="BAE81747.1"/>
    </source>
</evidence>
<evidence type="ECO:0000259" key="4">
    <source>
        <dbReference type="PROSITE" id="PS50914"/>
    </source>
</evidence>
<dbReference type="SUPFAM" id="SSF49879">
    <property type="entry name" value="SMAD/FHA domain"/>
    <property type="match status" value="2"/>
</dbReference>
<dbReference type="SMART" id="SM00240">
    <property type="entry name" value="FHA"/>
    <property type="match status" value="2"/>
</dbReference>
<feature type="region of interest" description="Disordered" evidence="1">
    <location>
        <begin position="116"/>
        <end position="354"/>
    </location>
</feature>
<evidence type="ECO:0000313" key="6">
    <source>
        <dbReference type="Proteomes" id="UP000001260"/>
    </source>
</evidence>
<dbReference type="InterPro" id="IPR050923">
    <property type="entry name" value="Cell_Proc_Reg/RNA_Proc"/>
</dbReference>
<dbReference type="PROSITE" id="PS50914">
    <property type="entry name" value="BON"/>
    <property type="match status" value="1"/>
</dbReference>